<organism evidence="2 3">
    <name type="scientific">Actinokineospora soli</name>
    <dbReference type="NCBI Taxonomy" id="1048753"/>
    <lineage>
        <taxon>Bacteria</taxon>
        <taxon>Bacillati</taxon>
        <taxon>Actinomycetota</taxon>
        <taxon>Actinomycetes</taxon>
        <taxon>Pseudonocardiales</taxon>
        <taxon>Pseudonocardiaceae</taxon>
        <taxon>Actinokineospora</taxon>
    </lineage>
</organism>
<dbReference type="Proteomes" id="UP001596512">
    <property type="component" value="Unassembled WGS sequence"/>
</dbReference>
<reference evidence="3" key="1">
    <citation type="journal article" date="2019" name="Int. J. Syst. Evol. Microbiol.">
        <title>The Global Catalogue of Microorganisms (GCM) 10K type strain sequencing project: providing services to taxonomists for standard genome sequencing and annotation.</title>
        <authorList>
            <consortium name="The Broad Institute Genomics Platform"/>
            <consortium name="The Broad Institute Genome Sequencing Center for Infectious Disease"/>
            <person name="Wu L."/>
            <person name="Ma J."/>
        </authorList>
    </citation>
    <scope>NUCLEOTIDE SEQUENCE [LARGE SCALE GENOMIC DNA]</scope>
    <source>
        <strain evidence="3">JCM 17695</strain>
    </source>
</reference>
<evidence type="ECO:0000313" key="3">
    <source>
        <dbReference type="Proteomes" id="UP001596512"/>
    </source>
</evidence>
<name>A0ABW2TXE4_9PSEU</name>
<keyword evidence="1" id="KW-0812">Transmembrane</keyword>
<evidence type="ECO:0000256" key="1">
    <source>
        <dbReference type="SAM" id="Phobius"/>
    </source>
</evidence>
<keyword evidence="1" id="KW-1133">Transmembrane helix</keyword>
<proteinExistence type="predicted"/>
<protein>
    <submittedName>
        <fullName evidence="2">Uncharacterized protein</fullName>
    </submittedName>
</protein>
<sequence length="81" mass="8470">MPAVPHGTDITVDTVAAALIVVIVLFGALLVPAPCSRGGRGGRCRGRCGRGRAGGWPRRCWPSPRCSAAGSARAWRSRCAR</sequence>
<evidence type="ECO:0000313" key="2">
    <source>
        <dbReference type="EMBL" id="MFC7617582.1"/>
    </source>
</evidence>
<accession>A0ABW2TXE4</accession>
<comment type="caution">
    <text evidence="2">The sequence shown here is derived from an EMBL/GenBank/DDBJ whole genome shotgun (WGS) entry which is preliminary data.</text>
</comment>
<keyword evidence="3" id="KW-1185">Reference proteome</keyword>
<dbReference type="EMBL" id="JBHTEY010000004">
    <property type="protein sequence ID" value="MFC7617582.1"/>
    <property type="molecule type" value="Genomic_DNA"/>
</dbReference>
<gene>
    <name evidence="2" type="ORF">ACFQV2_33375</name>
</gene>
<keyword evidence="1" id="KW-0472">Membrane</keyword>
<feature type="transmembrane region" description="Helical" evidence="1">
    <location>
        <begin position="15"/>
        <end position="35"/>
    </location>
</feature>